<organism evidence="2 3">
    <name type="scientific">Dactylosporangium roseum</name>
    <dbReference type="NCBI Taxonomy" id="47989"/>
    <lineage>
        <taxon>Bacteria</taxon>
        <taxon>Bacillati</taxon>
        <taxon>Actinomycetota</taxon>
        <taxon>Actinomycetes</taxon>
        <taxon>Micromonosporales</taxon>
        <taxon>Micromonosporaceae</taxon>
        <taxon>Dactylosporangium</taxon>
    </lineage>
</organism>
<evidence type="ECO:0000313" key="2">
    <source>
        <dbReference type="EMBL" id="UWZ38708.1"/>
    </source>
</evidence>
<feature type="transmembrane region" description="Helical" evidence="1">
    <location>
        <begin position="40"/>
        <end position="58"/>
    </location>
</feature>
<name>A0ABY5Z9E7_9ACTN</name>
<dbReference type="RefSeq" id="WP_260728088.1">
    <property type="nucleotide sequence ID" value="NZ_BAAABS010000088.1"/>
</dbReference>
<dbReference type="Proteomes" id="UP001058271">
    <property type="component" value="Chromosome"/>
</dbReference>
<evidence type="ECO:0000256" key="1">
    <source>
        <dbReference type="SAM" id="Phobius"/>
    </source>
</evidence>
<dbReference type="EMBL" id="CP073721">
    <property type="protein sequence ID" value="UWZ38708.1"/>
    <property type="molecule type" value="Genomic_DNA"/>
</dbReference>
<dbReference type="InterPro" id="IPR021401">
    <property type="entry name" value="DUF3040"/>
</dbReference>
<keyword evidence="1" id="KW-1133">Transmembrane helix</keyword>
<evidence type="ECO:0000313" key="3">
    <source>
        <dbReference type="Proteomes" id="UP001058271"/>
    </source>
</evidence>
<keyword evidence="1" id="KW-0472">Membrane</keyword>
<accession>A0ABY5Z9E7</accession>
<protein>
    <submittedName>
        <fullName evidence="2">DUF3040 domain-containing protein</fullName>
    </submittedName>
</protein>
<dbReference type="Pfam" id="PF11239">
    <property type="entry name" value="DUF3040"/>
    <property type="match status" value="1"/>
</dbReference>
<keyword evidence="1" id="KW-0812">Transmembrane</keyword>
<gene>
    <name evidence="2" type="ORF">Drose_11060</name>
</gene>
<proteinExistence type="predicted"/>
<reference evidence="2" key="1">
    <citation type="submission" date="2021-04" db="EMBL/GenBank/DDBJ databases">
        <title>Biosynthetic gene clusters of Dactylosporangioum roseum.</title>
        <authorList>
            <person name="Hartkoorn R.C."/>
            <person name="Beaudoing E."/>
            <person name="Hot D."/>
            <person name="Moureu S."/>
        </authorList>
    </citation>
    <scope>NUCLEOTIDE SEQUENCE</scope>
    <source>
        <strain evidence="2">NRRL B-16295</strain>
    </source>
</reference>
<sequence>MLSESEQQRLADIEAALRNDTRFVNGFNRAMTRRVTPRRVTAVIIAVAAIVAAVIGLATGSVPGTVLAICALGVAGGVWTYRPAHPDQPTDFINP</sequence>
<keyword evidence="3" id="KW-1185">Reference proteome</keyword>